<reference evidence="4" key="1">
    <citation type="journal article" date="2019" name="Int. J. Syst. Evol. Microbiol.">
        <title>The Global Catalogue of Microorganisms (GCM) 10K type strain sequencing project: providing services to taxonomists for standard genome sequencing and annotation.</title>
        <authorList>
            <consortium name="The Broad Institute Genomics Platform"/>
            <consortium name="The Broad Institute Genome Sequencing Center for Infectious Disease"/>
            <person name="Wu L."/>
            <person name="Ma J."/>
        </authorList>
    </citation>
    <scope>NUCLEOTIDE SEQUENCE [LARGE SCALE GENOMIC DNA]</scope>
    <source>
        <strain evidence="4">JCM 17938</strain>
    </source>
</reference>
<dbReference type="CDD" id="cd00130">
    <property type="entry name" value="PAS"/>
    <property type="match status" value="1"/>
</dbReference>
<organism evidence="3 4">
    <name type="scientific">Actinoallomurus liliacearum</name>
    <dbReference type="NCBI Taxonomy" id="1080073"/>
    <lineage>
        <taxon>Bacteria</taxon>
        <taxon>Bacillati</taxon>
        <taxon>Actinomycetota</taxon>
        <taxon>Actinomycetes</taxon>
        <taxon>Streptosporangiales</taxon>
        <taxon>Thermomonosporaceae</taxon>
        <taxon>Actinoallomurus</taxon>
    </lineage>
</organism>
<dbReference type="EMBL" id="BAABHJ010000030">
    <property type="protein sequence ID" value="GAA4615852.1"/>
    <property type="molecule type" value="Genomic_DNA"/>
</dbReference>
<dbReference type="Gene3D" id="3.60.40.10">
    <property type="entry name" value="PPM-type phosphatase domain"/>
    <property type="match status" value="1"/>
</dbReference>
<keyword evidence="4" id="KW-1185">Reference proteome</keyword>
<keyword evidence="1" id="KW-0378">Hydrolase</keyword>
<dbReference type="SUPFAM" id="SSF81606">
    <property type="entry name" value="PP2C-like"/>
    <property type="match status" value="1"/>
</dbReference>
<name>A0ABP8TTK2_9ACTN</name>
<accession>A0ABP8TTK2</accession>
<gene>
    <name evidence="3" type="ORF">GCM10023195_70190</name>
</gene>
<evidence type="ECO:0000313" key="4">
    <source>
        <dbReference type="Proteomes" id="UP001500212"/>
    </source>
</evidence>
<dbReference type="InterPro" id="IPR036457">
    <property type="entry name" value="PPM-type-like_dom_sf"/>
</dbReference>
<comment type="caution">
    <text evidence="3">The sequence shown here is derived from an EMBL/GenBank/DDBJ whole genome shotgun (WGS) entry which is preliminary data.</text>
</comment>
<dbReference type="PANTHER" id="PTHR43156:SF2">
    <property type="entry name" value="STAGE II SPORULATION PROTEIN E"/>
    <property type="match status" value="1"/>
</dbReference>
<dbReference type="InterPro" id="IPR000014">
    <property type="entry name" value="PAS"/>
</dbReference>
<dbReference type="Pfam" id="PF07228">
    <property type="entry name" value="SpoIIE"/>
    <property type="match status" value="1"/>
</dbReference>
<dbReference type="InterPro" id="IPR035965">
    <property type="entry name" value="PAS-like_dom_sf"/>
</dbReference>
<evidence type="ECO:0000313" key="3">
    <source>
        <dbReference type="EMBL" id="GAA4615852.1"/>
    </source>
</evidence>
<dbReference type="Pfam" id="PF08448">
    <property type="entry name" value="PAS_4"/>
    <property type="match status" value="1"/>
</dbReference>
<dbReference type="Gene3D" id="3.30.450.20">
    <property type="entry name" value="PAS domain"/>
    <property type="match status" value="1"/>
</dbReference>
<protein>
    <recommendedName>
        <fullName evidence="2">PPM-type phosphatase domain-containing protein</fullName>
    </recommendedName>
</protein>
<dbReference type="PANTHER" id="PTHR43156">
    <property type="entry name" value="STAGE II SPORULATION PROTEIN E-RELATED"/>
    <property type="match status" value="1"/>
</dbReference>
<dbReference type="InterPro" id="IPR052016">
    <property type="entry name" value="Bact_Sigma-Reg"/>
</dbReference>
<dbReference type="SMART" id="SM00331">
    <property type="entry name" value="PP2C_SIG"/>
    <property type="match status" value="1"/>
</dbReference>
<dbReference type="Proteomes" id="UP001500212">
    <property type="component" value="Unassembled WGS sequence"/>
</dbReference>
<proteinExistence type="predicted"/>
<dbReference type="InterPro" id="IPR013656">
    <property type="entry name" value="PAS_4"/>
</dbReference>
<dbReference type="InterPro" id="IPR001932">
    <property type="entry name" value="PPM-type_phosphatase-like_dom"/>
</dbReference>
<dbReference type="SUPFAM" id="SSF55785">
    <property type="entry name" value="PYP-like sensor domain (PAS domain)"/>
    <property type="match status" value="1"/>
</dbReference>
<evidence type="ECO:0000256" key="1">
    <source>
        <dbReference type="ARBA" id="ARBA00022801"/>
    </source>
</evidence>
<feature type="domain" description="PPM-type phosphatase" evidence="2">
    <location>
        <begin position="175"/>
        <end position="387"/>
    </location>
</feature>
<evidence type="ECO:0000259" key="2">
    <source>
        <dbReference type="PROSITE" id="PS51746"/>
    </source>
</evidence>
<dbReference type="PROSITE" id="PS51746">
    <property type="entry name" value="PPM_2"/>
    <property type="match status" value="1"/>
</dbReference>
<sequence>MLTPELTIVEANRSYLETTGRTRDDLVGRYMFDAFPCEQDAGLRGMRSLKMSVRRAAVTRQRDIQGPQKYDIPVADRPGEFEERYWSTFTSPVLGLDGEAVLFVVRTEDVTAFVTHQAQEDPVRHQAMEAELFGRAKELYESYEDLRRAYARERQVALTLQRAMLPEVDLQQPGDVAVRYLPAIDTLHVCGDWYELIELDETRLAVAVGDVVGHGLSAAGVMGQLRSALSTAVQSLAEPAPALQALGRYALSVEGALASTAVQAVIDKAEQKITYSCAGHLPPVLLQPDGTVDLLDQATDPPLGLNPLGTPRPQAERRYASGATLVLYTDGLVERRGEDIDDGLGRLADSVSRHGALDPESLADAVLTDLGVAGGAADDTALVVVRL</sequence>